<proteinExistence type="inferred from homology"/>
<comment type="similarity">
    <text evidence="4">Belongs to the peptidase C19 family.</text>
</comment>
<feature type="compositionally biased region" description="Basic and acidic residues" evidence="13">
    <location>
        <begin position="439"/>
        <end position="450"/>
    </location>
</feature>
<feature type="compositionally biased region" description="Basic residues" evidence="13">
    <location>
        <begin position="571"/>
        <end position="582"/>
    </location>
</feature>
<dbReference type="OrthoDB" id="6287070at2759"/>
<dbReference type="GO" id="GO:0004843">
    <property type="term" value="F:cysteine-type deubiquitinase activity"/>
    <property type="evidence" value="ECO:0007669"/>
    <property type="project" value="UniProtKB-EC"/>
</dbReference>
<feature type="compositionally biased region" description="Basic and acidic residues" evidence="13">
    <location>
        <begin position="380"/>
        <end position="390"/>
    </location>
</feature>
<dbReference type="AlphaFoldDB" id="A0A1X7VM33"/>
<keyword evidence="10" id="KW-0378">Hydrolase</keyword>
<name>A0A1X7VM33_AMPQE</name>
<keyword evidence="8" id="KW-0479">Metal-binding</keyword>
<sequence>MADSPPSLSILLKDKSGLVYKDDGAPQQCKVPKGELVIEQPKEEIRQIESDKPPPNYRLYRDDEYVVLHVGHMDVAPLQEKEMRYLLAVEPHGTRLQEYLKSDAIKKEKMDLVAGDLVMFKMKLRPDAPVSIVKGVIRYIGPIQETLGTYFGIEIQEQKCRGKGTGNGNPYFSCGSKDAVFVSMDKITKKSQYPMDEKPVTKKSAITGEPTKKHPSGTSDFNEKREVYDASSQFYAKTDPNHKSNFKVDDRVIVKSVRDEVFNGTVKWVGTTRVYNESDRKLSTVAAVGVDVEKTFLSIDKHFPGMYLDITGSRGQEVFKVGFGHTRLFLPEEYGVVLHVEEYAKQQKEANAMKQEAEKAKKVGLSLEEYRSQKEILEKANKDKKQEKTRHPQQTRGGPGQEEEGSAAGVGALSQNNENEKDKMSESMMHIESGVPLSEGRRQQEERAFELARQQSQHGDGDPAEYEIINGGEVKPTDDNYLDVQPYHTVPEDQQQSVNPVSQGLQKPSPKPYREEEGYTSLPSPDSNYYQRHSPDPNRRSPDPNRRSPDPNRRFPDPNRPSSDLPAGRPDHHHPRDSHHRYPPGGSHGGSSDNYQPGGSSNQYSSGGSSDQYHGGSSNQYYGDSSNQYPPGGSHGGSSDNYQPGGSSNQYPSGGPPPDPHHQFTIGSMVSVDVQKGDPLYGVIKWIGTLPDYPAGAIAGVELEKTINGGTDGTRGGRRFFTCPYGNGFFCPLTALRQDTRYMDEGQVPAHMRQDIDNPLSKYAPVTEEIDTMGSPNLFNLYIGNSHGIQGHHNSCYLDSTVFGLFALSDSFDELIFKEPTEEVGRKVKHFLWKGIVNPLRKHGLARYESIMGLRDSLEEFGRMKGAKTDEKDPEEFLNLLFKEVLHIPPFLTIKRPFGVEKEFFIQLFFEIDPNNTEVPKTEKLIAQMFHEQNISFTRAPSKLLLQMPRFGKEFKMYSKIIPSLTLDVKPLMDPNTRGNQKCRFCLNGSVSSACYNCPKDLFNITDRYVYYCSECNESAHRERKGHRVEVVDIRPGTSDANNFSKMELLSVICIETSHYVCFTRAGEKWLFHDSMADRLHDMYNVPRVVDVTAELQDWIYSRTASEDRLMNTPARDIPEYVRRFTQDIYMCVYVNPDLDMYGDNDDPEESLPTCTQ</sequence>
<keyword evidence="9" id="KW-0833">Ubl conjugation pathway</keyword>
<dbReference type="GO" id="GO:0006508">
    <property type="term" value="P:proteolysis"/>
    <property type="evidence" value="ECO:0007669"/>
    <property type="project" value="UniProtKB-KW"/>
</dbReference>
<dbReference type="eggNOG" id="KOG3556">
    <property type="taxonomic scope" value="Eukaryota"/>
</dbReference>
<dbReference type="SUPFAM" id="SSF54001">
    <property type="entry name" value="Cysteine proteinases"/>
    <property type="match status" value="1"/>
</dbReference>
<keyword evidence="7" id="KW-0645">Protease</keyword>
<evidence type="ECO:0000256" key="9">
    <source>
        <dbReference type="ARBA" id="ARBA00022786"/>
    </source>
</evidence>
<dbReference type="EnsemblMetazoa" id="XM_003383762.2">
    <property type="protein sequence ID" value="XP_003383810.2"/>
    <property type="gene ID" value="LOC100632906"/>
</dbReference>
<evidence type="ECO:0000256" key="5">
    <source>
        <dbReference type="ARBA" id="ARBA00012759"/>
    </source>
</evidence>
<organism evidence="15">
    <name type="scientific">Amphimedon queenslandica</name>
    <name type="common">Sponge</name>
    <dbReference type="NCBI Taxonomy" id="400682"/>
    <lineage>
        <taxon>Eukaryota</taxon>
        <taxon>Metazoa</taxon>
        <taxon>Porifera</taxon>
        <taxon>Demospongiae</taxon>
        <taxon>Heteroscleromorpha</taxon>
        <taxon>Haplosclerida</taxon>
        <taxon>Niphatidae</taxon>
        <taxon>Amphimedon</taxon>
    </lineage>
</organism>
<dbReference type="Pfam" id="PF01302">
    <property type="entry name" value="CAP_GLY"/>
    <property type="match status" value="2"/>
</dbReference>
<evidence type="ECO:0000256" key="3">
    <source>
        <dbReference type="ARBA" id="ARBA00004556"/>
    </source>
</evidence>
<keyword evidence="12" id="KW-0862">Zinc</keyword>
<dbReference type="STRING" id="400682.A0A1X7VM33"/>
<keyword evidence="6" id="KW-0963">Cytoplasm</keyword>
<reference evidence="15" key="2">
    <citation type="submission" date="2017-05" db="UniProtKB">
        <authorList>
            <consortium name="EnsemblMetazoa"/>
        </authorList>
    </citation>
    <scope>IDENTIFICATION</scope>
</reference>
<dbReference type="SMART" id="SM01052">
    <property type="entry name" value="CAP_GLY"/>
    <property type="match status" value="2"/>
</dbReference>
<dbReference type="InParanoid" id="A0A1X7VM33"/>
<feature type="domain" description="CAP-Gly" evidence="14">
    <location>
        <begin position="141"/>
        <end position="183"/>
    </location>
</feature>
<protein>
    <recommendedName>
        <fullName evidence="5">ubiquitinyl hydrolase 1</fullName>
        <ecNumber evidence="5">3.4.19.12</ecNumber>
    </recommendedName>
</protein>
<accession>A0A1X7VM33</accession>
<dbReference type="PROSITE" id="PS50245">
    <property type="entry name" value="CAP_GLY_2"/>
    <property type="match status" value="2"/>
</dbReference>
<evidence type="ECO:0000259" key="14">
    <source>
        <dbReference type="PROSITE" id="PS50245"/>
    </source>
</evidence>
<dbReference type="Gene3D" id="2.30.30.190">
    <property type="entry name" value="CAP Gly-rich-like domain"/>
    <property type="match status" value="2"/>
</dbReference>
<dbReference type="GO" id="GO:0048471">
    <property type="term" value="C:perinuclear region of cytoplasm"/>
    <property type="evidence" value="ECO:0007669"/>
    <property type="project" value="UniProtKB-SubCell"/>
</dbReference>
<evidence type="ECO:0000256" key="13">
    <source>
        <dbReference type="SAM" id="MobiDB-lite"/>
    </source>
</evidence>
<dbReference type="PANTHER" id="PTHR11830">
    <property type="entry name" value="40S RIBOSOMAL PROTEIN S3A"/>
    <property type="match status" value="1"/>
</dbReference>
<keyword evidence="11" id="KW-0788">Thiol protease</keyword>
<reference evidence="16" key="1">
    <citation type="journal article" date="2010" name="Nature">
        <title>The Amphimedon queenslandica genome and the evolution of animal complexity.</title>
        <authorList>
            <person name="Srivastava M."/>
            <person name="Simakov O."/>
            <person name="Chapman J."/>
            <person name="Fahey B."/>
            <person name="Gauthier M.E."/>
            <person name="Mitros T."/>
            <person name="Richards G.S."/>
            <person name="Conaco C."/>
            <person name="Dacre M."/>
            <person name="Hellsten U."/>
            <person name="Larroux C."/>
            <person name="Putnam N.H."/>
            <person name="Stanke M."/>
            <person name="Adamska M."/>
            <person name="Darling A."/>
            <person name="Degnan S.M."/>
            <person name="Oakley T.H."/>
            <person name="Plachetzki D.C."/>
            <person name="Zhai Y."/>
            <person name="Adamski M."/>
            <person name="Calcino A."/>
            <person name="Cummins S.F."/>
            <person name="Goodstein D.M."/>
            <person name="Harris C."/>
            <person name="Jackson D.J."/>
            <person name="Leys S.P."/>
            <person name="Shu S."/>
            <person name="Woodcroft B.J."/>
            <person name="Vervoort M."/>
            <person name="Kosik K.S."/>
            <person name="Manning G."/>
            <person name="Degnan B.M."/>
            <person name="Rokhsar D.S."/>
        </authorList>
    </citation>
    <scope>NUCLEOTIDE SEQUENCE [LARGE SCALE GENOMIC DNA]</scope>
</reference>
<feature type="compositionally biased region" description="Low complexity" evidence="13">
    <location>
        <begin position="595"/>
        <end position="618"/>
    </location>
</feature>
<evidence type="ECO:0000256" key="2">
    <source>
        <dbReference type="ARBA" id="ARBA00004300"/>
    </source>
</evidence>
<dbReference type="InterPro" id="IPR038765">
    <property type="entry name" value="Papain-like_cys_pep_sf"/>
</dbReference>
<feature type="compositionally biased region" description="Polar residues" evidence="13">
    <location>
        <begin position="637"/>
        <end position="652"/>
    </location>
</feature>
<feature type="compositionally biased region" description="Basic and acidic residues" evidence="13">
    <location>
        <begin position="533"/>
        <end position="557"/>
    </location>
</feature>
<feature type="compositionally biased region" description="Polar residues" evidence="13">
    <location>
        <begin position="619"/>
        <end position="629"/>
    </location>
</feature>
<evidence type="ECO:0000256" key="4">
    <source>
        <dbReference type="ARBA" id="ARBA00009085"/>
    </source>
</evidence>
<feature type="region of interest" description="Disordered" evidence="13">
    <location>
        <begin position="197"/>
        <end position="221"/>
    </location>
</feature>
<feature type="compositionally biased region" description="Polar residues" evidence="13">
    <location>
        <begin position="492"/>
        <end position="506"/>
    </location>
</feature>
<dbReference type="EnsemblMetazoa" id="Aqu2.1.40949_001">
    <property type="protein sequence ID" value="Aqu2.1.40949_001"/>
    <property type="gene ID" value="Aqu2.1.40949"/>
</dbReference>
<evidence type="ECO:0000256" key="11">
    <source>
        <dbReference type="ARBA" id="ARBA00022807"/>
    </source>
</evidence>
<dbReference type="InterPro" id="IPR000938">
    <property type="entry name" value="CAP-Gly_domain"/>
</dbReference>
<dbReference type="GO" id="GO:0005813">
    <property type="term" value="C:centrosome"/>
    <property type="evidence" value="ECO:0007669"/>
    <property type="project" value="UniProtKB-SubCell"/>
</dbReference>
<feature type="compositionally biased region" description="Polar residues" evidence="13">
    <location>
        <begin position="521"/>
        <end position="531"/>
    </location>
</feature>
<evidence type="ECO:0000256" key="8">
    <source>
        <dbReference type="ARBA" id="ARBA00022723"/>
    </source>
</evidence>
<evidence type="ECO:0000256" key="10">
    <source>
        <dbReference type="ARBA" id="ARBA00022801"/>
    </source>
</evidence>
<evidence type="ECO:0000313" key="15">
    <source>
        <dbReference type="EnsemblMetazoa" id="Aqu2.1.40949_001"/>
    </source>
</evidence>
<dbReference type="Proteomes" id="UP000007879">
    <property type="component" value="Unassembled WGS sequence"/>
</dbReference>
<keyword evidence="16" id="KW-1185">Reference proteome</keyword>
<dbReference type="SUPFAM" id="SSF74924">
    <property type="entry name" value="Cap-Gly domain"/>
    <property type="match status" value="2"/>
</dbReference>
<dbReference type="Gene3D" id="3.90.70.10">
    <property type="entry name" value="Cysteine proteinases"/>
    <property type="match status" value="1"/>
</dbReference>
<dbReference type="KEGG" id="aqu:100632906"/>
<comment type="subcellular location">
    <subcellularLocation>
        <location evidence="2">Cytoplasm</location>
        <location evidence="2">Cytoskeleton</location>
        <location evidence="2">Microtubule organizing center</location>
        <location evidence="2">Centrosome</location>
    </subcellularLocation>
    <subcellularLocation>
        <location evidence="3">Cytoplasm</location>
        <location evidence="3">Perinuclear region</location>
    </subcellularLocation>
</comment>
<feature type="region of interest" description="Disordered" evidence="13">
    <location>
        <begin position="380"/>
        <end position="665"/>
    </location>
</feature>
<dbReference type="InterPro" id="IPR036859">
    <property type="entry name" value="CAP-Gly_dom_sf"/>
</dbReference>
<comment type="catalytic activity">
    <reaction evidence="1">
        <text>Thiol-dependent hydrolysis of ester, thioester, amide, peptide and isopeptide bonds formed by the C-terminal Gly of ubiquitin (a 76-residue protein attached to proteins as an intracellular targeting signal).</text>
        <dbReference type="EC" id="3.4.19.12"/>
    </reaction>
</comment>
<evidence type="ECO:0000313" key="16">
    <source>
        <dbReference type="Proteomes" id="UP000007879"/>
    </source>
</evidence>
<evidence type="ECO:0000256" key="12">
    <source>
        <dbReference type="ARBA" id="ARBA00022833"/>
    </source>
</evidence>
<dbReference type="EC" id="3.4.19.12" evidence="5"/>
<evidence type="ECO:0000256" key="7">
    <source>
        <dbReference type="ARBA" id="ARBA00022670"/>
    </source>
</evidence>
<feature type="domain" description="CAP-Gly" evidence="14">
    <location>
        <begin position="689"/>
        <end position="732"/>
    </location>
</feature>
<evidence type="ECO:0000256" key="1">
    <source>
        <dbReference type="ARBA" id="ARBA00000707"/>
    </source>
</evidence>
<dbReference type="GO" id="GO:0046872">
    <property type="term" value="F:metal ion binding"/>
    <property type="evidence" value="ECO:0007669"/>
    <property type="project" value="UniProtKB-KW"/>
</dbReference>
<gene>
    <name evidence="15" type="primary">100632906</name>
</gene>
<evidence type="ECO:0000256" key="6">
    <source>
        <dbReference type="ARBA" id="ARBA00022490"/>
    </source>
</evidence>